<reference evidence="1" key="3">
    <citation type="submission" date="2025-09" db="UniProtKB">
        <authorList>
            <consortium name="Ensembl"/>
        </authorList>
    </citation>
    <scope>IDENTIFICATION</scope>
</reference>
<protein>
    <submittedName>
        <fullName evidence="1">Uncharacterized protein</fullName>
    </submittedName>
</protein>
<dbReference type="AlphaFoldDB" id="A0A4X2M9R9"/>
<evidence type="ECO:0000313" key="2">
    <source>
        <dbReference type="Proteomes" id="UP000314987"/>
    </source>
</evidence>
<organism evidence="1 2">
    <name type="scientific">Vombatus ursinus</name>
    <name type="common">Common wombat</name>
    <dbReference type="NCBI Taxonomy" id="29139"/>
    <lineage>
        <taxon>Eukaryota</taxon>
        <taxon>Metazoa</taxon>
        <taxon>Chordata</taxon>
        <taxon>Craniata</taxon>
        <taxon>Vertebrata</taxon>
        <taxon>Euteleostomi</taxon>
        <taxon>Mammalia</taxon>
        <taxon>Metatheria</taxon>
        <taxon>Diprotodontia</taxon>
        <taxon>Vombatidae</taxon>
        <taxon>Vombatus</taxon>
    </lineage>
</organism>
<dbReference type="STRING" id="29139.ENSVURP00010031101"/>
<sequence length="53" mass="5785">MDTGVIVGELNVILTIGLLIHGKEVGNNIGEKRELVKRIMNLSASQKGIDLRK</sequence>
<keyword evidence="2" id="KW-1185">Reference proteome</keyword>
<evidence type="ECO:0000313" key="1">
    <source>
        <dbReference type="Ensembl" id="ENSVURP00010031101.1"/>
    </source>
</evidence>
<dbReference type="Ensembl" id="ENSVURT00010035409.1">
    <property type="protein sequence ID" value="ENSVURP00010031101.1"/>
    <property type="gene ID" value="ENSVURG00010023782.1"/>
</dbReference>
<dbReference type="Proteomes" id="UP000314987">
    <property type="component" value="Unassembled WGS sequence"/>
</dbReference>
<reference evidence="2" key="1">
    <citation type="submission" date="2018-12" db="EMBL/GenBank/DDBJ databases">
        <authorList>
            <person name="Yazar S."/>
        </authorList>
    </citation>
    <scope>NUCLEOTIDE SEQUENCE [LARGE SCALE GENOMIC DNA]</scope>
</reference>
<name>A0A4X2M9R9_VOMUR</name>
<proteinExistence type="predicted"/>
<accession>A0A4X2M9R9</accession>
<reference evidence="1" key="2">
    <citation type="submission" date="2025-08" db="UniProtKB">
        <authorList>
            <consortium name="Ensembl"/>
        </authorList>
    </citation>
    <scope>IDENTIFICATION</scope>
</reference>